<evidence type="ECO:0000313" key="8">
    <source>
        <dbReference type="RefSeq" id="XP_030764113.1"/>
    </source>
</evidence>
<comment type="subcellular location">
    <subcellularLocation>
        <location evidence="1">Secreted</location>
    </subcellularLocation>
</comment>
<evidence type="ECO:0000256" key="1">
    <source>
        <dbReference type="ARBA" id="ARBA00004613"/>
    </source>
</evidence>
<dbReference type="GO" id="GO:0005576">
    <property type="term" value="C:extracellular region"/>
    <property type="evidence" value="ECO:0007669"/>
    <property type="project" value="UniProtKB-SubCell"/>
</dbReference>
<dbReference type="RefSeq" id="XP_030764113.1">
    <property type="nucleotide sequence ID" value="XM_030908253.1"/>
</dbReference>
<dbReference type="GeneID" id="115888504"/>
<organism evidence="7 8">
    <name type="scientific">Sitophilus oryzae</name>
    <name type="common">Rice weevil</name>
    <name type="synonym">Curculio oryzae</name>
    <dbReference type="NCBI Taxonomy" id="7048"/>
    <lineage>
        <taxon>Eukaryota</taxon>
        <taxon>Metazoa</taxon>
        <taxon>Ecdysozoa</taxon>
        <taxon>Arthropoda</taxon>
        <taxon>Hexapoda</taxon>
        <taxon>Insecta</taxon>
        <taxon>Pterygota</taxon>
        <taxon>Neoptera</taxon>
        <taxon>Endopterygota</taxon>
        <taxon>Coleoptera</taxon>
        <taxon>Polyphaga</taxon>
        <taxon>Cucujiformia</taxon>
        <taxon>Curculionidae</taxon>
        <taxon>Dryophthorinae</taxon>
        <taxon>Sitophilus</taxon>
    </lineage>
</organism>
<protein>
    <submittedName>
        <fullName evidence="8">Thrombospondin type-1 domain-containing protein 4-like</fullName>
    </submittedName>
</protein>
<dbReference type="InterPro" id="IPR010294">
    <property type="entry name" value="ADAMTS_spacer1"/>
</dbReference>
<dbReference type="InterPro" id="IPR013273">
    <property type="entry name" value="ADAMTS/ADAMTS-like"/>
</dbReference>
<dbReference type="Gene3D" id="2.60.120.830">
    <property type="match status" value="1"/>
</dbReference>
<dbReference type="PROSITE" id="PS50092">
    <property type="entry name" value="TSP1"/>
    <property type="match status" value="3"/>
</dbReference>
<keyword evidence="5" id="KW-0732">Signal</keyword>
<evidence type="ECO:0000256" key="4">
    <source>
        <dbReference type="PIRSR" id="PIRSR613273-3"/>
    </source>
</evidence>
<dbReference type="PANTHER" id="PTHR13723:SF316">
    <property type="entry name" value="LONELY HEART, ISOFORM A"/>
    <property type="match status" value="1"/>
</dbReference>
<keyword evidence="3 4" id="KW-1015">Disulfide bond</keyword>
<evidence type="ECO:0000256" key="5">
    <source>
        <dbReference type="SAM" id="SignalP"/>
    </source>
</evidence>
<dbReference type="FunCoup" id="A0A6J2YJA5">
    <property type="interactions" value="44"/>
</dbReference>
<proteinExistence type="predicted"/>
<evidence type="ECO:0000313" key="7">
    <source>
        <dbReference type="Proteomes" id="UP000504635"/>
    </source>
</evidence>
<dbReference type="KEGG" id="soy:115888504"/>
<sequence>MPTNHENAHRETTTVLVVFIALCAGQKSTVQNTPPKKEKRLGKYPAKVYDLYHNQIEKKPKGFGEWSSWSPWSPCSRSCGGGVTQQIRHCINRPADSRFVKKQRRRRQNWKSTNGCVGLYKRIHLCNAQDCAGDQDFRYEQCAAYNNRPFKGKLYYWEPFYRAQTECTLNCRPRGLNFYATLNKTVIDGTPCYHPVTSTGKAAHKGTRGLCIDGYCKSVNAQGVVGGSDENIQEVCHSCLRGACRGINGIYTRPDLPPGYSLVAQVPAGACGLHVQQLKHTRNLIALKVSNGSYILNGDWKFSPSKSFEVAGTRFSYISQDGTSLETVTAPGPLPFPVDIMIVTYQANPGIKYGYSVPVEGPAIAPPLLRRPSPSEQPTLDTRRLDIAPPSVAFNNQRDDPKPVTIHPGHRRTRIRRKYFHWKVTGLTPCTKSCVPKLYWTCYRTVTATHQIPVNEKRCAHLDPPALAPISCNVEPCIKASWDGFWGQCSVSCGEGVQQFIPQCKSEFNGKIIVVSEAQCPKPKPSLESRACQERECEYFKGLQDNELPQSIDNQVAKKVDWTVGPWSQCSASCGTGHRGRTVTCPSGQCHPEDRPIHAEYCNQEPCGNKRAVDVVQSQSRISTISSSSLSSQSSAVSPWLVTEWSHCSEQCGRFGRFISFN</sequence>
<dbReference type="AlphaFoldDB" id="A0A6J2YJA5"/>
<keyword evidence="2" id="KW-0964">Secreted</keyword>
<dbReference type="GO" id="GO:0031012">
    <property type="term" value="C:extracellular matrix"/>
    <property type="evidence" value="ECO:0007669"/>
    <property type="project" value="TreeGrafter"/>
</dbReference>
<feature type="chain" id="PRO_5026649722" evidence="5">
    <location>
        <begin position="26"/>
        <end position="662"/>
    </location>
</feature>
<dbReference type="Pfam" id="PF19030">
    <property type="entry name" value="TSP1_ADAMTS"/>
    <property type="match status" value="2"/>
</dbReference>
<dbReference type="InterPro" id="IPR050439">
    <property type="entry name" value="ADAMTS_ADAMTS-like"/>
</dbReference>
<feature type="disulfide bond" evidence="4">
    <location>
        <begin position="90"/>
        <end position="116"/>
    </location>
</feature>
<dbReference type="Pfam" id="PF05986">
    <property type="entry name" value="ADAMTS_spacer1"/>
    <property type="match status" value="1"/>
</dbReference>
<feature type="disulfide bond" evidence="4">
    <location>
        <begin position="75"/>
        <end position="126"/>
    </location>
</feature>
<dbReference type="InterPro" id="IPR000884">
    <property type="entry name" value="TSP1_rpt"/>
</dbReference>
<evidence type="ECO:0000256" key="3">
    <source>
        <dbReference type="ARBA" id="ARBA00023157"/>
    </source>
</evidence>
<dbReference type="PANTHER" id="PTHR13723">
    <property type="entry name" value="ADAMTS A DISINTEGRIN AND METALLOPROTEASE WITH THROMBOSPONDIN MOTIFS PROTEASE"/>
    <property type="match status" value="1"/>
</dbReference>
<dbReference type="Pfam" id="PF00090">
    <property type="entry name" value="TSP_1"/>
    <property type="match status" value="1"/>
</dbReference>
<reference evidence="8" key="1">
    <citation type="submission" date="2025-08" db="UniProtKB">
        <authorList>
            <consortium name="RefSeq"/>
        </authorList>
    </citation>
    <scope>IDENTIFICATION</scope>
    <source>
        <tissue evidence="8">Gonads</tissue>
    </source>
</reference>
<dbReference type="InterPro" id="IPR036383">
    <property type="entry name" value="TSP1_rpt_sf"/>
</dbReference>
<dbReference type="Gene3D" id="2.20.100.10">
    <property type="entry name" value="Thrombospondin type-1 (TSP1) repeat"/>
    <property type="match status" value="3"/>
</dbReference>
<dbReference type="SMART" id="SM00209">
    <property type="entry name" value="TSP1"/>
    <property type="match status" value="3"/>
</dbReference>
<dbReference type="InParanoid" id="A0A6J2YJA5"/>
<feature type="disulfide bond" evidence="4">
    <location>
        <begin position="79"/>
        <end position="131"/>
    </location>
</feature>
<dbReference type="Proteomes" id="UP000504635">
    <property type="component" value="Unplaced"/>
</dbReference>
<gene>
    <name evidence="8" type="primary">LOC115888504</name>
</gene>
<evidence type="ECO:0000259" key="6">
    <source>
        <dbReference type="Pfam" id="PF05986"/>
    </source>
</evidence>
<dbReference type="SUPFAM" id="SSF82895">
    <property type="entry name" value="TSP-1 type 1 repeat"/>
    <property type="match status" value="3"/>
</dbReference>
<dbReference type="GO" id="GO:0030198">
    <property type="term" value="P:extracellular matrix organization"/>
    <property type="evidence" value="ECO:0007669"/>
    <property type="project" value="InterPro"/>
</dbReference>
<dbReference type="PRINTS" id="PR01857">
    <property type="entry name" value="ADAMTSFAMILY"/>
</dbReference>
<accession>A0A6J2YJA5</accession>
<name>A0A6J2YJA5_SITOR</name>
<feature type="signal peptide" evidence="5">
    <location>
        <begin position="1"/>
        <end position="25"/>
    </location>
</feature>
<evidence type="ECO:0000256" key="2">
    <source>
        <dbReference type="ARBA" id="ARBA00022525"/>
    </source>
</evidence>
<feature type="domain" description="ADAMTS/ADAMTS-like Spacer 1" evidence="6">
    <location>
        <begin position="247"/>
        <end position="358"/>
    </location>
</feature>
<keyword evidence="7" id="KW-1185">Reference proteome</keyword>
<dbReference type="OrthoDB" id="5781878at2759"/>